<keyword evidence="2" id="KW-0812">Transmembrane</keyword>
<organism evidence="3 4">
    <name type="scientific">Micromonospora coxensis</name>
    <dbReference type="NCBI Taxonomy" id="356852"/>
    <lineage>
        <taxon>Bacteria</taxon>
        <taxon>Bacillati</taxon>
        <taxon>Actinomycetota</taxon>
        <taxon>Actinomycetes</taxon>
        <taxon>Micromonosporales</taxon>
        <taxon>Micromonosporaceae</taxon>
        <taxon>Micromonospora</taxon>
    </lineage>
</organism>
<reference evidence="4" key="1">
    <citation type="submission" date="2016-06" db="EMBL/GenBank/DDBJ databases">
        <authorList>
            <person name="Varghese N."/>
            <person name="Submissions Spin"/>
        </authorList>
    </citation>
    <scope>NUCLEOTIDE SEQUENCE [LARGE SCALE GENOMIC DNA]</scope>
    <source>
        <strain evidence="4">DSM 45161</strain>
    </source>
</reference>
<gene>
    <name evidence="3" type="ORF">GA0070614_5301</name>
</gene>
<evidence type="ECO:0000256" key="1">
    <source>
        <dbReference type="SAM" id="MobiDB-lite"/>
    </source>
</evidence>
<dbReference type="AlphaFoldDB" id="A0A1C5JTJ3"/>
<feature type="compositionally biased region" description="Basic and acidic residues" evidence="1">
    <location>
        <begin position="131"/>
        <end position="144"/>
    </location>
</feature>
<accession>A0A1C5JTJ3</accession>
<dbReference type="EMBL" id="LT607753">
    <property type="protein sequence ID" value="SCG73803.1"/>
    <property type="molecule type" value="Genomic_DNA"/>
</dbReference>
<evidence type="ECO:0000313" key="3">
    <source>
        <dbReference type="EMBL" id="SCG73803.1"/>
    </source>
</evidence>
<feature type="transmembrane region" description="Helical" evidence="2">
    <location>
        <begin position="6"/>
        <end position="31"/>
    </location>
</feature>
<keyword evidence="2" id="KW-0472">Membrane</keyword>
<evidence type="ECO:0000313" key="4">
    <source>
        <dbReference type="Proteomes" id="UP000198215"/>
    </source>
</evidence>
<proteinExistence type="predicted"/>
<keyword evidence="4" id="KW-1185">Reference proteome</keyword>
<feature type="region of interest" description="Disordered" evidence="1">
    <location>
        <begin position="129"/>
        <end position="155"/>
    </location>
</feature>
<sequence length="155" mass="16648">MRVDGGQIAALIAAGAFLMLVLVLAVPILRLRHTVDATTRMINDVNERTTPLLGDVNTTVKNVNTALEQVQTSLDGVNLQLAKVDTMTTHAQNVTANVANLATVVSAAAANPLVKVAAFGYGVRRAASARRHAETEREVRDTIKQQRRAAKRGNR</sequence>
<dbReference type="Pfam" id="PF06103">
    <property type="entry name" value="DUF948"/>
    <property type="match status" value="1"/>
</dbReference>
<keyword evidence="2" id="KW-1133">Transmembrane helix</keyword>
<name>A0A1C5JTJ3_9ACTN</name>
<dbReference type="Proteomes" id="UP000198215">
    <property type="component" value="Chromosome I"/>
</dbReference>
<protein>
    <submittedName>
        <fullName evidence="3">Uncharacterized protein YoxC, contains an MCP-like domain</fullName>
    </submittedName>
</protein>
<feature type="compositionally biased region" description="Basic residues" evidence="1">
    <location>
        <begin position="145"/>
        <end position="155"/>
    </location>
</feature>
<dbReference type="InterPro" id="IPR009293">
    <property type="entry name" value="UPF0478"/>
</dbReference>
<evidence type="ECO:0000256" key="2">
    <source>
        <dbReference type="SAM" id="Phobius"/>
    </source>
</evidence>